<dbReference type="Proteomes" id="UP001217476">
    <property type="component" value="Chromosome"/>
</dbReference>
<evidence type="ECO:0000313" key="3">
    <source>
        <dbReference type="Proteomes" id="UP001217476"/>
    </source>
</evidence>
<keyword evidence="1" id="KW-0812">Transmembrane</keyword>
<proteinExistence type="predicted"/>
<protein>
    <submittedName>
        <fullName evidence="2">Uncharacterized protein</fullName>
    </submittedName>
</protein>
<accession>A0AAJ5VSN7</accession>
<dbReference type="AlphaFoldDB" id="A0AAJ5VSN7"/>
<organism evidence="2 3">
    <name type="scientific">Candidatus Devosia phytovorans</name>
    <dbReference type="NCBI Taxonomy" id="3121372"/>
    <lineage>
        <taxon>Bacteria</taxon>
        <taxon>Pseudomonadati</taxon>
        <taxon>Pseudomonadota</taxon>
        <taxon>Alphaproteobacteria</taxon>
        <taxon>Hyphomicrobiales</taxon>
        <taxon>Devosiaceae</taxon>
        <taxon>Devosia</taxon>
    </lineage>
</organism>
<evidence type="ECO:0000313" key="2">
    <source>
        <dbReference type="EMBL" id="WEK03415.1"/>
    </source>
</evidence>
<feature type="transmembrane region" description="Helical" evidence="1">
    <location>
        <begin position="27"/>
        <end position="50"/>
    </location>
</feature>
<sequence>MGVVEKPASVEIVQQNRRGPGRMASRSLGLSVGLGIVAIFIVVILVILITRSLTGLGAREDIVGFVLLPPFATVFLVVAIFELSMVLPRRLRIDASGIHVRFSPWTLRPAKHLPRRTGQQAEAWKQRQSNYATYPSGHTSHAPFVSTRFVIRYGRRLFGPVDEDQAQCLAEAINAALERTAPMD</sequence>
<gene>
    <name evidence="2" type="ORF">P0Y65_14590</name>
</gene>
<keyword evidence="1" id="KW-1133">Transmembrane helix</keyword>
<dbReference type="EMBL" id="CP119312">
    <property type="protein sequence ID" value="WEK03415.1"/>
    <property type="molecule type" value="Genomic_DNA"/>
</dbReference>
<feature type="transmembrane region" description="Helical" evidence="1">
    <location>
        <begin position="62"/>
        <end position="83"/>
    </location>
</feature>
<name>A0AAJ5VSN7_9HYPH</name>
<keyword evidence="1" id="KW-0472">Membrane</keyword>
<evidence type="ECO:0000256" key="1">
    <source>
        <dbReference type="SAM" id="Phobius"/>
    </source>
</evidence>
<reference evidence="2" key="1">
    <citation type="submission" date="2023-03" db="EMBL/GenBank/DDBJ databases">
        <title>Andean soil-derived lignocellulolytic bacterial consortium as a source of novel taxa and putative plastic-active enzymes.</title>
        <authorList>
            <person name="Diaz-Garcia L."/>
            <person name="Chuvochina M."/>
            <person name="Feuerriegel G."/>
            <person name="Bunk B."/>
            <person name="Sproer C."/>
            <person name="Streit W.R."/>
            <person name="Rodriguez L.M."/>
            <person name="Overmann J."/>
            <person name="Jimenez D.J."/>
        </authorList>
    </citation>
    <scope>NUCLEOTIDE SEQUENCE</scope>
    <source>
        <strain evidence="2">MAG 4196</strain>
    </source>
</reference>